<dbReference type="SUPFAM" id="SSF52821">
    <property type="entry name" value="Rhodanese/Cell cycle control phosphatase"/>
    <property type="match status" value="1"/>
</dbReference>
<dbReference type="InterPro" id="IPR022111">
    <property type="entry name" value="Rhodanese_C"/>
</dbReference>
<dbReference type="PROSITE" id="PS50206">
    <property type="entry name" value="RHODANESE_3"/>
    <property type="match status" value="1"/>
</dbReference>
<dbReference type="Pfam" id="PF00581">
    <property type="entry name" value="Rhodanese"/>
    <property type="match status" value="1"/>
</dbReference>
<protein>
    <recommendedName>
        <fullName evidence="1">Rhodanese domain-containing protein</fullName>
    </recommendedName>
</protein>
<dbReference type="InterPro" id="IPR040503">
    <property type="entry name" value="TRHO_N"/>
</dbReference>
<evidence type="ECO:0000313" key="2">
    <source>
        <dbReference type="EMBL" id="ABR16157.1"/>
    </source>
</evidence>
<sequence length="523" mass="59635">MPCFPLSRGIVWHSIHLTEVLCSESIFQYTMCSILPTKPFCSIPPLVFDSLYSNHCHPISPLCKTYTHLGFRSAYKFSLHNQGRRVEYHTNASVRHRIRVCVRQAQEFGCRDMPAETSEGAQSVRLEKLVENDSEINSSARDFLVVTLYKFVRIEDPEGEVAKHRSFLQGRDIHGRIYMSQQGINAQYSGPSLDALAYAKWVKEDARFDDILAQISPSSGHAFPKLKLRHKFSLLQVDGGVYHLPLLDPSMRAMPLSSSEWKKRLNVTNSSEIEFDGITNTEITNKDQRRKLLLLDVRNGYEWDIGHFQGAKRPDVDCFRSTTFGISDSEKKISDPLAGVDKASTDIMMYCTGGIRCDVYSVILRQKGFQNLYTLKGGIAQYLKEEGHFKWMGNLFVFDARLSVSPNVFKPMNATNKQRNVLCQGEIEGDQDYLAFFNSTFGRCHLCGSLLSEMRHRNCANLDCNRLILSCQECVQQFKGCCSTICTSAPRLRPVLYDAQPYERWHIYRDSRCSTQDVGQNNK</sequence>
<dbReference type="Pfam" id="PF17773">
    <property type="entry name" value="UPF0176_N"/>
    <property type="match status" value="1"/>
</dbReference>
<feature type="domain" description="Rhodanese" evidence="1">
    <location>
        <begin position="288"/>
        <end position="391"/>
    </location>
</feature>
<name>B8LKH7_PICSI</name>
<dbReference type="Pfam" id="PF12368">
    <property type="entry name" value="Rhodanese_C"/>
    <property type="match status" value="1"/>
</dbReference>
<dbReference type="AlphaFoldDB" id="B8LKH7"/>
<dbReference type="PANTHER" id="PTHR43268">
    <property type="entry name" value="THIOSULFATE SULFURTRANSFERASE/RHODANESE-LIKE DOMAIN-CONTAINING PROTEIN 2"/>
    <property type="match status" value="1"/>
</dbReference>
<dbReference type="PANTHER" id="PTHR43268:SF3">
    <property type="entry name" value="RHODANESE-LIKE DOMAIN-CONTAINING PROTEIN 7-RELATED"/>
    <property type="match status" value="1"/>
</dbReference>
<dbReference type="Gene3D" id="3.40.250.10">
    <property type="entry name" value="Rhodanese-like domain"/>
    <property type="match status" value="1"/>
</dbReference>
<dbReference type="InterPro" id="IPR001763">
    <property type="entry name" value="Rhodanese-like_dom"/>
</dbReference>
<dbReference type="EMBL" id="EF676241">
    <property type="protein sequence ID" value="ABR16157.1"/>
    <property type="molecule type" value="mRNA"/>
</dbReference>
<dbReference type="InterPro" id="IPR036873">
    <property type="entry name" value="Rhodanese-like_dom_sf"/>
</dbReference>
<dbReference type="InterPro" id="IPR020936">
    <property type="entry name" value="TrhO"/>
</dbReference>
<dbReference type="CDD" id="cd01518">
    <property type="entry name" value="RHOD_YceA"/>
    <property type="match status" value="1"/>
</dbReference>
<dbReference type="Gene3D" id="3.30.70.100">
    <property type="match status" value="1"/>
</dbReference>
<dbReference type="SMART" id="SM00450">
    <property type="entry name" value="RHOD"/>
    <property type="match status" value="1"/>
</dbReference>
<evidence type="ECO:0000259" key="1">
    <source>
        <dbReference type="PROSITE" id="PS50206"/>
    </source>
</evidence>
<proteinExistence type="evidence at transcript level"/>
<accession>B8LKH7</accession>
<organism evidence="2">
    <name type="scientific">Picea sitchensis</name>
    <name type="common">Sitka spruce</name>
    <name type="synonym">Pinus sitchensis</name>
    <dbReference type="NCBI Taxonomy" id="3332"/>
    <lineage>
        <taxon>Eukaryota</taxon>
        <taxon>Viridiplantae</taxon>
        <taxon>Streptophyta</taxon>
        <taxon>Embryophyta</taxon>
        <taxon>Tracheophyta</taxon>
        <taxon>Spermatophyta</taxon>
        <taxon>Pinopsida</taxon>
        <taxon>Pinidae</taxon>
        <taxon>Conifers I</taxon>
        <taxon>Pinales</taxon>
        <taxon>Pinaceae</taxon>
        <taxon>Picea</taxon>
    </lineage>
</organism>
<reference evidence="2" key="1">
    <citation type="submission" date="2007-06" db="EMBL/GenBank/DDBJ databases">
        <title>Full length cDNA sequences from Sitka Spruce (Picea sitchensis).</title>
        <authorList>
            <person name="Ralph S.G."/>
            <person name="Chun H.E."/>
            <person name="Liao N."/>
            <person name="Ali J."/>
            <person name="Reid K."/>
            <person name="Kolosova N."/>
            <person name="Cooper N."/>
            <person name="Cullis C."/>
            <person name="Jancsik S."/>
            <person name="Moore R."/>
            <person name="Mayo M."/>
            <person name="Wagner S."/>
            <person name="Holt R.A."/>
            <person name="Jones S.J.M."/>
            <person name="Marra M.A."/>
            <person name="Ritland C.E."/>
            <person name="Ritland K."/>
            <person name="Bohlmann J."/>
        </authorList>
    </citation>
    <scope>NUCLEOTIDE SEQUENCE</scope>
    <source>
        <tissue evidence="2">Green portion of the leader tissue</tissue>
    </source>
</reference>